<reference evidence="1 2" key="1">
    <citation type="journal article" date="2018" name="Syst. Appl. Microbiol.">
        <title>Abditibacterium utsteinense sp. nov., the first cultivated member of candidate phylum FBP, isolated from ice-free Antarctic soil samples.</title>
        <authorList>
            <person name="Tahon G."/>
            <person name="Tytgat B."/>
            <person name="Lebbe L."/>
            <person name="Carlier A."/>
            <person name="Willems A."/>
        </authorList>
    </citation>
    <scope>NUCLEOTIDE SEQUENCE [LARGE SCALE GENOMIC DNA]</scope>
    <source>
        <strain evidence="1 2">LMG 29911</strain>
    </source>
</reference>
<dbReference type="Proteomes" id="UP000237684">
    <property type="component" value="Unassembled WGS sequence"/>
</dbReference>
<name>A0A2S8SSZ5_9BACT</name>
<dbReference type="RefSeq" id="WP_123580578.1">
    <property type="nucleotide sequence ID" value="NZ_NIGF01000008.1"/>
</dbReference>
<evidence type="ECO:0000313" key="2">
    <source>
        <dbReference type="Proteomes" id="UP000237684"/>
    </source>
</evidence>
<proteinExistence type="predicted"/>
<dbReference type="AlphaFoldDB" id="A0A2S8SSZ5"/>
<sequence length="424" mass="48145">MDPASAPNGEKWLKTARSVRHNFPDLQLQPLQYEPGDAAREQTLWQQKGAALLAAKRYDEIEKTAALQKSGAANAKGSPHLSFLFEGLAGENADFAVRQKQIAAWRVARPQSNSARLAEIEMRTNAAFQARLDDYASTITPAMRAKLNAALAQSSHGLKNLPKTAFESPLAFVVALDCGLLAGAPREFLDDLFTAGTNKFPDYLPLYRTRAIHLLPRWLGEPGEALAMIETRADQIGGENGDIFYARVIWHLAQSTGQLSRDFDFNYERVRRGLEFLHRRRPDSRSVASARLDLAFRARDWKTSQQMLSAPNGHILDNSWERWAIPHNQNNFPSNECLFWEKRCAKPPNQHHPFHFLWTQHPNRRKLFCRVFVSGFSPLCPIPFSIRCKLFQHLTAKPRSSIPYLRSKSTALTCRDCRFRFASF</sequence>
<organism evidence="1 2">
    <name type="scientific">Abditibacterium utsteinense</name>
    <dbReference type="NCBI Taxonomy" id="1960156"/>
    <lineage>
        <taxon>Bacteria</taxon>
        <taxon>Pseudomonadati</taxon>
        <taxon>Abditibacteriota</taxon>
        <taxon>Abditibacteriia</taxon>
        <taxon>Abditibacteriales</taxon>
        <taxon>Abditibacteriaceae</taxon>
        <taxon>Abditibacterium</taxon>
    </lineage>
</organism>
<protein>
    <submittedName>
        <fullName evidence="1">Uncharacterized protein</fullName>
    </submittedName>
</protein>
<dbReference type="EMBL" id="NIGF01000008">
    <property type="protein sequence ID" value="PQV63923.1"/>
    <property type="molecule type" value="Genomic_DNA"/>
</dbReference>
<evidence type="ECO:0000313" key="1">
    <source>
        <dbReference type="EMBL" id="PQV63923.1"/>
    </source>
</evidence>
<gene>
    <name evidence="1" type="ORF">B1R32_108134</name>
</gene>
<accession>A0A2S8SSZ5</accession>
<comment type="caution">
    <text evidence="1">The sequence shown here is derived from an EMBL/GenBank/DDBJ whole genome shotgun (WGS) entry which is preliminary data.</text>
</comment>
<dbReference type="InParanoid" id="A0A2S8SSZ5"/>
<dbReference type="OrthoDB" id="8099246at2"/>
<keyword evidence="2" id="KW-1185">Reference proteome</keyword>